<sequence length="49" mass="5898">MCIDKYSPPEMLPYVSHDRENALRLAAQERFEMMTGSQRKNRNQRRTLK</sequence>
<dbReference type="Proteomes" id="UP000596035">
    <property type="component" value="Chromosome"/>
</dbReference>
<evidence type="ECO:0000313" key="1">
    <source>
        <dbReference type="EMBL" id="QQR31628.1"/>
    </source>
</evidence>
<protein>
    <submittedName>
        <fullName evidence="1">Uncharacterized protein</fullName>
    </submittedName>
</protein>
<evidence type="ECO:0000313" key="2">
    <source>
        <dbReference type="Proteomes" id="UP000596035"/>
    </source>
</evidence>
<accession>A0AA92LAL3</accession>
<dbReference type="EMBL" id="CP065321">
    <property type="protein sequence ID" value="QQR31628.1"/>
    <property type="molecule type" value="Genomic_DNA"/>
</dbReference>
<dbReference type="AlphaFoldDB" id="A0AA92LAL3"/>
<reference evidence="1 2" key="1">
    <citation type="submission" date="2020-11" db="EMBL/GenBank/DDBJ databases">
        <title>Closed and high quality bacterial genomes of the OMM12 community.</title>
        <authorList>
            <person name="Marbouty M."/>
            <person name="Lamy-Besnier Q."/>
            <person name="Debarbieux L."/>
            <person name="Koszul R."/>
        </authorList>
    </citation>
    <scope>NUCLEOTIDE SEQUENCE [LARGE SCALE GENOMIC DNA]</scope>
    <source>
        <strain evidence="1 2">KB18</strain>
    </source>
</reference>
<organism evidence="1 2">
    <name type="scientific">Acutalibacter muris</name>
    <dbReference type="NCBI Taxonomy" id="1796620"/>
    <lineage>
        <taxon>Bacteria</taxon>
        <taxon>Bacillati</taxon>
        <taxon>Bacillota</taxon>
        <taxon>Clostridia</taxon>
        <taxon>Eubacteriales</taxon>
        <taxon>Acutalibacteraceae</taxon>
        <taxon>Acutalibacter</taxon>
    </lineage>
</organism>
<proteinExistence type="predicted"/>
<name>A0AA92LAL3_9FIRM</name>
<dbReference type="RefSeq" id="WP_157130635.1">
    <property type="nucleotide sequence ID" value="NZ_CAJTCQ010000001.1"/>
</dbReference>
<gene>
    <name evidence="1" type="ORF">I5Q82_08225</name>
</gene>